<proteinExistence type="predicted"/>
<comment type="caution">
    <text evidence="2">The sequence shown here is derived from an EMBL/GenBank/DDBJ whole genome shotgun (WGS) entry which is preliminary data.</text>
</comment>
<accession>A0A9P6QLR1</accession>
<dbReference type="AlphaFoldDB" id="A0A9P6QLR1"/>
<reference evidence="2" key="1">
    <citation type="journal article" date="2020" name="Fungal Divers.">
        <title>Resolving the Mortierellaceae phylogeny through synthesis of multi-gene phylogenetics and phylogenomics.</title>
        <authorList>
            <person name="Vandepol N."/>
            <person name="Liber J."/>
            <person name="Desiro A."/>
            <person name="Na H."/>
            <person name="Kennedy M."/>
            <person name="Barry K."/>
            <person name="Grigoriev I.V."/>
            <person name="Miller A.N."/>
            <person name="O'Donnell K."/>
            <person name="Stajich J.E."/>
            <person name="Bonito G."/>
        </authorList>
    </citation>
    <scope>NUCLEOTIDE SEQUENCE</scope>
    <source>
        <strain evidence="2">NVP60</strain>
    </source>
</reference>
<organism evidence="2 3">
    <name type="scientific">Linnemannia gamsii</name>
    <dbReference type="NCBI Taxonomy" id="64522"/>
    <lineage>
        <taxon>Eukaryota</taxon>
        <taxon>Fungi</taxon>
        <taxon>Fungi incertae sedis</taxon>
        <taxon>Mucoromycota</taxon>
        <taxon>Mortierellomycotina</taxon>
        <taxon>Mortierellomycetes</taxon>
        <taxon>Mortierellales</taxon>
        <taxon>Mortierellaceae</taxon>
        <taxon>Linnemannia</taxon>
    </lineage>
</organism>
<sequence length="212" mass="23236">MSGADPKVIVTAYLSNNRVVSKNKDAEQFTNALSVFVDRQQSKVVDDGTPSSSQVRYESLRARFKDVCAKHKESKKSQAQKTHSSAYQCDIGCGACRSRRSCSFNKDKNTAPSSKYSFKTPTGVGPHWPPSKAMQFKWKPPKTTPAVTASADKESTRRLPTKSCGQEGYQGQGDSKGRISQLVKDRQTGPCEGVELAPSYIVARGGPTWDQH</sequence>
<evidence type="ECO:0000313" key="3">
    <source>
        <dbReference type="Proteomes" id="UP000823405"/>
    </source>
</evidence>
<evidence type="ECO:0000256" key="1">
    <source>
        <dbReference type="SAM" id="MobiDB-lite"/>
    </source>
</evidence>
<protein>
    <submittedName>
        <fullName evidence="2">Uncharacterized protein</fullName>
    </submittedName>
</protein>
<feature type="region of interest" description="Disordered" evidence="1">
    <location>
        <begin position="138"/>
        <end position="186"/>
    </location>
</feature>
<dbReference type="EMBL" id="JAAAIN010003971">
    <property type="protein sequence ID" value="KAG0283312.1"/>
    <property type="molecule type" value="Genomic_DNA"/>
</dbReference>
<gene>
    <name evidence="2" type="ORF">BGZ97_008604</name>
</gene>
<dbReference type="Proteomes" id="UP000823405">
    <property type="component" value="Unassembled WGS sequence"/>
</dbReference>
<keyword evidence="3" id="KW-1185">Reference proteome</keyword>
<name>A0A9P6QLR1_9FUNG</name>
<evidence type="ECO:0000313" key="2">
    <source>
        <dbReference type="EMBL" id="KAG0283312.1"/>
    </source>
</evidence>